<dbReference type="GO" id="GO:0005886">
    <property type="term" value="C:plasma membrane"/>
    <property type="evidence" value="ECO:0007669"/>
    <property type="project" value="TreeGrafter"/>
</dbReference>
<evidence type="ECO:0000256" key="1">
    <source>
        <dbReference type="ARBA" id="ARBA00004141"/>
    </source>
</evidence>
<feature type="transmembrane region" description="Helical" evidence="8">
    <location>
        <begin position="354"/>
        <end position="373"/>
    </location>
</feature>
<feature type="transmembrane region" description="Helical" evidence="8">
    <location>
        <begin position="74"/>
        <end position="97"/>
    </location>
</feature>
<keyword evidence="3 10" id="KW-0808">Transferase</keyword>
<feature type="domain" description="Glycosyltransferase 2-like" evidence="9">
    <location>
        <begin position="194"/>
        <end position="394"/>
    </location>
</feature>
<dbReference type="InterPro" id="IPR050321">
    <property type="entry name" value="Glycosyltr_2/OpgH_subfam"/>
</dbReference>
<evidence type="ECO:0000256" key="4">
    <source>
        <dbReference type="ARBA" id="ARBA00022692"/>
    </source>
</evidence>
<dbReference type="InterPro" id="IPR001173">
    <property type="entry name" value="Glyco_trans_2-like"/>
</dbReference>
<protein>
    <submittedName>
        <fullName evidence="10">Glycosyltransferase</fullName>
        <ecNumber evidence="10">2.4.-.-</ecNumber>
    </submittedName>
</protein>
<feature type="transmembrane region" description="Helical" evidence="8">
    <location>
        <begin position="393"/>
        <end position="413"/>
    </location>
</feature>
<comment type="caution">
    <text evidence="10">The sequence shown here is derived from an EMBL/GenBank/DDBJ whole genome shotgun (WGS) entry which is preliminary data.</text>
</comment>
<feature type="transmembrane region" description="Helical" evidence="8">
    <location>
        <begin position="492"/>
        <end position="510"/>
    </location>
</feature>
<name>A0A9X2D6L3_9ACTN</name>
<evidence type="ECO:0000256" key="8">
    <source>
        <dbReference type="SAM" id="Phobius"/>
    </source>
</evidence>
<dbReference type="SUPFAM" id="SSF53448">
    <property type="entry name" value="Nucleotide-diphospho-sugar transferases"/>
    <property type="match status" value="1"/>
</dbReference>
<feature type="transmembrane region" description="Helical" evidence="8">
    <location>
        <begin position="420"/>
        <end position="440"/>
    </location>
</feature>
<evidence type="ECO:0000256" key="6">
    <source>
        <dbReference type="ARBA" id="ARBA00023136"/>
    </source>
</evidence>
<organism evidence="10 11">
    <name type="scientific">Nocardioides bruguierae</name>
    <dbReference type="NCBI Taxonomy" id="2945102"/>
    <lineage>
        <taxon>Bacteria</taxon>
        <taxon>Bacillati</taxon>
        <taxon>Actinomycetota</taxon>
        <taxon>Actinomycetes</taxon>
        <taxon>Propionibacteriales</taxon>
        <taxon>Nocardioidaceae</taxon>
        <taxon>Nocardioides</taxon>
    </lineage>
</organism>
<dbReference type="GO" id="GO:0016758">
    <property type="term" value="F:hexosyltransferase activity"/>
    <property type="evidence" value="ECO:0007669"/>
    <property type="project" value="TreeGrafter"/>
</dbReference>
<dbReference type="InterPro" id="IPR029044">
    <property type="entry name" value="Nucleotide-diphossugar_trans"/>
</dbReference>
<feature type="transmembrane region" description="Helical" evidence="8">
    <location>
        <begin position="460"/>
        <end position="480"/>
    </location>
</feature>
<reference evidence="10" key="1">
    <citation type="submission" date="2022-05" db="EMBL/GenBank/DDBJ databases">
        <authorList>
            <person name="Tuo L."/>
        </authorList>
    </citation>
    <scope>NUCLEOTIDE SEQUENCE</scope>
    <source>
        <strain evidence="10">BSK12Z-4</strain>
    </source>
</reference>
<dbReference type="PANTHER" id="PTHR43867:SF2">
    <property type="entry name" value="CELLULOSE SYNTHASE CATALYTIC SUBUNIT A [UDP-FORMING]"/>
    <property type="match status" value="1"/>
</dbReference>
<keyword evidence="4 8" id="KW-0812">Transmembrane</keyword>
<gene>
    <name evidence="10" type="ORF">M8330_07460</name>
</gene>
<dbReference type="Pfam" id="PF13632">
    <property type="entry name" value="Glyco_trans_2_3"/>
    <property type="match status" value="1"/>
</dbReference>
<evidence type="ECO:0000256" key="3">
    <source>
        <dbReference type="ARBA" id="ARBA00022679"/>
    </source>
</evidence>
<evidence type="ECO:0000256" key="2">
    <source>
        <dbReference type="ARBA" id="ARBA00022676"/>
    </source>
</evidence>
<keyword evidence="2 10" id="KW-0328">Glycosyltransferase</keyword>
<dbReference type="AlphaFoldDB" id="A0A9X2D6L3"/>
<sequence length="550" mass="58852">MIRSRSTNPRDPGSPGSPGGPATALETGPTPGLSSQVLGEQRPWLVRLLVALAATASLWYFGWLLVPGRVGNPWLYGLLVAAEMFNLVQAVGFWWTLLHDRTVRRSVPIAHYMTVDVLVPRYNEPVSVVEPVLSAALRLRGADVTVHLLDDGDDPEMAALAARVGARYVTREVHDGAKAGNINHALGLVDGEAVLVLDCDHVPHPELLRRTLGHLSDEKVAFVQTPQYYANADRNPVAAAAWAQQALFFGCIARGKDDMDAMFCCGTNVVFRRAALDDVGGFPQHSVTEDFELSLGMVQRGWRTAYVPEVLVQGLGPDDMASYAGQQLRWARGCLSALGRALTARVPLRIKAQYALSSLYFLSGWTVFVYLSLPIIRILTGEQAVAAASADAFLLHFAPYFLMALTLVAVGGGGTYSFQAFALQAASAWIHVVATFQVLLRKGGKFVVTPKEGGGSWQPLAVWPGLVLCTALVAVSAYGLAVDRSAGMLNNVAFCALHLAVIGTGISWALRPGRLAAAATRGLPVGEARWGTADGQPPADDVLVELGATR</sequence>
<feature type="region of interest" description="Disordered" evidence="7">
    <location>
        <begin position="1"/>
        <end position="32"/>
    </location>
</feature>
<dbReference type="CDD" id="cd06421">
    <property type="entry name" value="CESA_CelA_like"/>
    <property type="match status" value="1"/>
</dbReference>
<feature type="transmembrane region" description="Helical" evidence="8">
    <location>
        <begin position="44"/>
        <end position="62"/>
    </location>
</feature>
<dbReference type="EC" id="2.4.-.-" evidence="10"/>
<accession>A0A9X2D6L3</accession>
<dbReference type="Gene3D" id="3.90.550.10">
    <property type="entry name" value="Spore Coat Polysaccharide Biosynthesis Protein SpsA, Chain A"/>
    <property type="match status" value="1"/>
</dbReference>
<keyword evidence="5 8" id="KW-1133">Transmembrane helix</keyword>
<keyword evidence="11" id="KW-1185">Reference proteome</keyword>
<dbReference type="RefSeq" id="WP_250826808.1">
    <property type="nucleotide sequence ID" value="NZ_JAMOIL010000008.1"/>
</dbReference>
<keyword evidence="6 8" id="KW-0472">Membrane</keyword>
<dbReference type="EMBL" id="JAMOIL010000008">
    <property type="protein sequence ID" value="MCM0620131.1"/>
    <property type="molecule type" value="Genomic_DNA"/>
</dbReference>
<proteinExistence type="predicted"/>
<comment type="subcellular location">
    <subcellularLocation>
        <location evidence="1">Membrane</location>
        <topology evidence="1">Multi-pass membrane protein</topology>
    </subcellularLocation>
</comment>
<evidence type="ECO:0000259" key="9">
    <source>
        <dbReference type="Pfam" id="PF13632"/>
    </source>
</evidence>
<evidence type="ECO:0000313" key="10">
    <source>
        <dbReference type="EMBL" id="MCM0620131.1"/>
    </source>
</evidence>
<evidence type="ECO:0000256" key="5">
    <source>
        <dbReference type="ARBA" id="ARBA00022989"/>
    </source>
</evidence>
<dbReference type="PANTHER" id="PTHR43867">
    <property type="entry name" value="CELLULOSE SYNTHASE CATALYTIC SUBUNIT A [UDP-FORMING]"/>
    <property type="match status" value="1"/>
</dbReference>
<dbReference type="Proteomes" id="UP001139485">
    <property type="component" value="Unassembled WGS sequence"/>
</dbReference>
<evidence type="ECO:0000313" key="11">
    <source>
        <dbReference type="Proteomes" id="UP001139485"/>
    </source>
</evidence>
<evidence type="ECO:0000256" key="7">
    <source>
        <dbReference type="SAM" id="MobiDB-lite"/>
    </source>
</evidence>